<dbReference type="CDD" id="cd09279">
    <property type="entry name" value="RNase_HI_like"/>
    <property type="match status" value="1"/>
</dbReference>
<dbReference type="SUPFAM" id="SSF53098">
    <property type="entry name" value="Ribonuclease H-like"/>
    <property type="match status" value="1"/>
</dbReference>
<feature type="domain" description="RNase H type-1" evidence="1">
    <location>
        <begin position="68"/>
        <end position="199"/>
    </location>
</feature>
<organism evidence="2">
    <name type="scientific">marine sediment metagenome</name>
    <dbReference type="NCBI Taxonomy" id="412755"/>
    <lineage>
        <taxon>unclassified sequences</taxon>
        <taxon>metagenomes</taxon>
        <taxon>ecological metagenomes</taxon>
    </lineage>
</organism>
<dbReference type="InterPro" id="IPR002156">
    <property type="entry name" value="RNaseH_domain"/>
</dbReference>
<protein>
    <recommendedName>
        <fullName evidence="1">RNase H type-1 domain-containing protein</fullName>
    </recommendedName>
</protein>
<accession>A0A0F9GJE3</accession>
<dbReference type="AlphaFoldDB" id="A0A0F9GJE3"/>
<proteinExistence type="predicted"/>
<evidence type="ECO:0000259" key="1">
    <source>
        <dbReference type="PROSITE" id="PS50879"/>
    </source>
</evidence>
<reference evidence="2" key="1">
    <citation type="journal article" date="2015" name="Nature">
        <title>Complex archaea that bridge the gap between prokaryotes and eukaryotes.</title>
        <authorList>
            <person name="Spang A."/>
            <person name="Saw J.H."/>
            <person name="Jorgensen S.L."/>
            <person name="Zaremba-Niedzwiedzka K."/>
            <person name="Martijn J."/>
            <person name="Lind A.E."/>
            <person name="van Eijk R."/>
            <person name="Schleper C."/>
            <person name="Guy L."/>
            <person name="Ettema T.J."/>
        </authorList>
    </citation>
    <scope>NUCLEOTIDE SEQUENCE</scope>
</reference>
<dbReference type="GO" id="GO:0004523">
    <property type="term" value="F:RNA-DNA hybrid ribonuclease activity"/>
    <property type="evidence" value="ECO:0007669"/>
    <property type="project" value="InterPro"/>
</dbReference>
<gene>
    <name evidence="2" type="ORF">LCGC14_1819540</name>
</gene>
<evidence type="ECO:0000313" key="2">
    <source>
        <dbReference type="EMBL" id="KKL98929.1"/>
    </source>
</evidence>
<dbReference type="GO" id="GO:0003676">
    <property type="term" value="F:nucleic acid binding"/>
    <property type="evidence" value="ECO:0007669"/>
    <property type="project" value="InterPro"/>
</dbReference>
<sequence length="208" mass="23556">MKKDSISDHELLALIHKNIDVKRLKKQDETITKTRIDKLFQNLKIHVKKSNLSISTEPEEKDVSSNKHLDILTVNIDGASRGNPGKAGVGVAIFDKDSKLVKECSEYIGIATNNVAEYKALILGIKEVIRYSAQEILFKTDSELLARQIMGEYKVKNTQLMYLFTEVQGLLKKVPKWKIKYIPRGENKKADMLANKGIEMSFEGDYKG</sequence>
<comment type="caution">
    <text evidence="2">The sequence shown here is derived from an EMBL/GenBank/DDBJ whole genome shotgun (WGS) entry which is preliminary data.</text>
</comment>
<dbReference type="FunFam" id="3.30.420.10:FF:000076">
    <property type="entry name" value="RBR-type E3 ubiquitin transferase"/>
    <property type="match status" value="1"/>
</dbReference>
<dbReference type="Gene3D" id="3.30.420.10">
    <property type="entry name" value="Ribonuclease H-like superfamily/Ribonuclease H"/>
    <property type="match status" value="1"/>
</dbReference>
<dbReference type="InterPro" id="IPR036397">
    <property type="entry name" value="RNaseH_sf"/>
</dbReference>
<dbReference type="PANTHER" id="PTHR46387:SF2">
    <property type="entry name" value="RIBONUCLEASE HI"/>
    <property type="match status" value="1"/>
</dbReference>
<dbReference type="EMBL" id="LAZR01017798">
    <property type="protein sequence ID" value="KKL98929.1"/>
    <property type="molecule type" value="Genomic_DNA"/>
</dbReference>
<dbReference type="PROSITE" id="PS50879">
    <property type="entry name" value="RNASE_H_1"/>
    <property type="match status" value="1"/>
</dbReference>
<name>A0A0F9GJE3_9ZZZZ</name>
<dbReference type="Pfam" id="PF13456">
    <property type="entry name" value="RVT_3"/>
    <property type="match status" value="1"/>
</dbReference>
<dbReference type="PANTHER" id="PTHR46387">
    <property type="entry name" value="POLYNUCLEOTIDYL TRANSFERASE, RIBONUCLEASE H-LIKE SUPERFAMILY PROTEIN"/>
    <property type="match status" value="1"/>
</dbReference>
<dbReference type="InterPro" id="IPR012337">
    <property type="entry name" value="RNaseH-like_sf"/>
</dbReference>